<evidence type="ECO:0000256" key="10">
    <source>
        <dbReference type="RuleBase" id="RU003884"/>
    </source>
</evidence>
<dbReference type="InterPro" id="IPR000015">
    <property type="entry name" value="Fimb_usher"/>
</dbReference>
<dbReference type="InterPro" id="IPR042186">
    <property type="entry name" value="FimD_plug_dom"/>
</dbReference>
<feature type="domain" description="PapC N-terminal" evidence="13">
    <location>
        <begin position="28"/>
        <end position="176"/>
    </location>
</feature>
<dbReference type="RefSeq" id="WP_266178359.1">
    <property type="nucleotide sequence ID" value="NZ_JAPKNE010000001.1"/>
</dbReference>
<keyword evidence="15" id="KW-1185">Reference proteome</keyword>
<dbReference type="Gene3D" id="3.10.20.410">
    <property type="match status" value="1"/>
</dbReference>
<dbReference type="Gene3D" id="2.60.40.2070">
    <property type="match status" value="1"/>
</dbReference>
<evidence type="ECO:0000256" key="11">
    <source>
        <dbReference type="SAM" id="SignalP"/>
    </source>
</evidence>
<organism evidence="14 15">
    <name type="scientific">Enterobacter nematophilus</name>
    <dbReference type="NCBI Taxonomy" id="2994648"/>
    <lineage>
        <taxon>Bacteria</taxon>
        <taxon>Pseudomonadati</taxon>
        <taxon>Pseudomonadota</taxon>
        <taxon>Gammaproteobacteria</taxon>
        <taxon>Enterobacterales</taxon>
        <taxon>Enterobacteriaceae</taxon>
        <taxon>Enterobacter</taxon>
    </lineage>
</organism>
<comment type="caution">
    <text evidence="14">The sequence shown here is derived from an EMBL/GenBank/DDBJ whole genome shotgun (WGS) entry which is preliminary data.</text>
</comment>
<comment type="subcellular location">
    <subcellularLocation>
        <location evidence="1 10">Cell outer membrane</location>
        <topology evidence="1 10">Multi-pass membrane protein</topology>
    </subcellularLocation>
</comment>
<gene>
    <name evidence="14" type="ORF">OSH03_04325</name>
</gene>
<dbReference type="Proteomes" id="UP001146015">
    <property type="component" value="Unassembled WGS sequence"/>
</dbReference>
<reference evidence="14" key="1">
    <citation type="submission" date="2022-11" db="EMBL/GenBank/DDBJ databases">
        <title>Biodiversity and phylogenetic relationships of bacteria.</title>
        <authorList>
            <person name="Machado R.A.R."/>
            <person name="Bhat A."/>
            <person name="Loulou A."/>
            <person name="Kallel S."/>
        </authorList>
    </citation>
    <scope>NUCLEOTIDE SEQUENCE</scope>
    <source>
        <strain evidence="14">E-TC7</strain>
    </source>
</reference>
<sequence>MVNKHYKKTTLAFFISLATINCYAENIFNPAFLSADPDAVADLSRFQNGNQAPGQYRVDIWVNDIFQSSQDVTFVVDTTDQSSLDDTGLRPQLPLKMVKSMGLNVTAIPELTASNPDATIDIARVIPGAHTEFAFDQQRLNITVPQVAMLNTARGYIPPSRWDEGITALMFNYTFSGSDTHDDESNRNYFLGLNSGFNYGPWRLRDYATWNYSDGSSGENHWNHINTYLERAIIPLRSELVIGDSTTPSDVFDSIGFRGVQLASDDTMLPDSLRGFAPVVRGIAKSHAQVTIKQNGYTLYQTYVPPGAFEINDLFPTSSSGDLVVQVKEADGSVNVYTVPYSSVPVLQREGHIKYALTAGDYRSNNDRQDSVGFVQSTLIYGLPAGVTAYGGTQLASQYKAFALGLGINVGQFGAISADVTQAKSRLIDGSDHSGASLRFLYAKSLNELGTNFQLLGYRYSTEGFYTLEETTWKKMSGFIEDESNTDNNDASPYVDYYNLKNNKRAKFQVNVSQQLGQYGSIYLSGSRQSYWKTNESNTLLQAGYSGNLKGISWNVSYSYNKIPGLGDADKRIAFGFSFPLSLWLSSGDDITQQHHEAYASYNFSHDQHGNASHSAGINGTLLEDNNLNYSVQQGYQTGSESNANGAVNIGYDTSWGSSSVGYNYSDNGDYQQLNYSLRGGIVIHDEGITFSQPLGDTNVLIAAPGAKNVKVDDVEGLKTDWRGYAVVPFATTYRRNRMSLDTTNMPANVELEENVVNVVPTRGALVRAEFNPHVGARALINLTHNGKPLPFGTMVSTDQNSSIVGDAGQAYLSGLSPEGDIVAKWGAGAQQACTGHYRLPEDAAGKTINTLNIECR</sequence>
<dbReference type="PANTHER" id="PTHR30451">
    <property type="entry name" value="OUTER MEMBRANE USHER PROTEIN"/>
    <property type="match status" value="1"/>
</dbReference>
<evidence type="ECO:0000313" key="14">
    <source>
        <dbReference type="EMBL" id="MCX5573194.1"/>
    </source>
</evidence>
<protein>
    <submittedName>
        <fullName evidence="14">Fimbrial biogenesis usher protein</fullName>
    </submittedName>
</protein>
<evidence type="ECO:0000256" key="8">
    <source>
        <dbReference type="ARBA" id="ARBA00023136"/>
    </source>
</evidence>
<evidence type="ECO:0000256" key="4">
    <source>
        <dbReference type="ARBA" id="ARBA00022452"/>
    </source>
</evidence>
<keyword evidence="5 10" id="KW-1029">Fimbrium biogenesis</keyword>
<evidence type="ECO:0000256" key="1">
    <source>
        <dbReference type="ARBA" id="ARBA00004571"/>
    </source>
</evidence>
<evidence type="ECO:0000256" key="3">
    <source>
        <dbReference type="ARBA" id="ARBA00022448"/>
    </source>
</evidence>
<keyword evidence="3 10" id="KW-0813">Transport</keyword>
<dbReference type="NCBIfam" id="NF011745">
    <property type="entry name" value="PRK15198.1"/>
    <property type="match status" value="1"/>
</dbReference>
<proteinExistence type="inferred from homology"/>
<dbReference type="Pfam" id="PF00577">
    <property type="entry name" value="Usher"/>
    <property type="match status" value="1"/>
</dbReference>
<dbReference type="EMBL" id="JAPKNE010000001">
    <property type="protein sequence ID" value="MCX5573194.1"/>
    <property type="molecule type" value="Genomic_DNA"/>
</dbReference>
<evidence type="ECO:0000256" key="5">
    <source>
        <dbReference type="ARBA" id="ARBA00022558"/>
    </source>
</evidence>
<evidence type="ECO:0000256" key="7">
    <source>
        <dbReference type="ARBA" id="ARBA00022729"/>
    </source>
</evidence>
<dbReference type="NCBIfam" id="NF011740">
    <property type="entry name" value="PRK15193.1"/>
    <property type="match status" value="1"/>
</dbReference>
<keyword evidence="4" id="KW-1134">Transmembrane beta strand</keyword>
<dbReference type="InterPro" id="IPR018030">
    <property type="entry name" value="Fimbrial_membr_usher_CS"/>
</dbReference>
<keyword evidence="7 11" id="KW-0732">Signal</keyword>
<evidence type="ECO:0000313" key="15">
    <source>
        <dbReference type="Proteomes" id="UP001146015"/>
    </source>
</evidence>
<accession>A0ABT3VVB2</accession>
<dbReference type="InterPro" id="IPR025885">
    <property type="entry name" value="PapC_N"/>
</dbReference>
<comment type="similarity">
    <text evidence="2 10">Belongs to the fimbrial export usher family.</text>
</comment>
<evidence type="ECO:0000256" key="9">
    <source>
        <dbReference type="ARBA" id="ARBA00023237"/>
    </source>
</evidence>
<dbReference type="PANTHER" id="PTHR30451:SF21">
    <property type="entry name" value="FIMBRIAL USHER DOMAIN-CONTAINING PROTEIN YDET-RELATED"/>
    <property type="match status" value="1"/>
</dbReference>
<dbReference type="PROSITE" id="PS01151">
    <property type="entry name" value="FIMBRIAL_USHER"/>
    <property type="match status" value="1"/>
</dbReference>
<keyword evidence="8 10" id="KW-0472">Membrane</keyword>
<evidence type="ECO:0000259" key="12">
    <source>
        <dbReference type="Pfam" id="PF13953"/>
    </source>
</evidence>
<dbReference type="Gene3D" id="2.60.40.2610">
    <property type="entry name" value="Outer membrane usher protein FimD, plug domain"/>
    <property type="match status" value="1"/>
</dbReference>
<name>A0ABT3VVB2_9ENTR</name>
<dbReference type="InterPro" id="IPR043142">
    <property type="entry name" value="PapC-like_C_sf"/>
</dbReference>
<feature type="chain" id="PRO_5046507338" evidence="11">
    <location>
        <begin position="25"/>
        <end position="857"/>
    </location>
</feature>
<feature type="domain" description="PapC-like C-terminal" evidence="12">
    <location>
        <begin position="780"/>
        <end position="842"/>
    </location>
</feature>
<evidence type="ECO:0000256" key="6">
    <source>
        <dbReference type="ARBA" id="ARBA00022692"/>
    </source>
</evidence>
<keyword evidence="9 10" id="KW-0998">Cell outer membrane</keyword>
<feature type="signal peptide" evidence="11">
    <location>
        <begin position="1"/>
        <end position="24"/>
    </location>
</feature>
<dbReference type="Pfam" id="PF13954">
    <property type="entry name" value="PapC_N"/>
    <property type="match status" value="1"/>
</dbReference>
<dbReference type="InterPro" id="IPR025949">
    <property type="entry name" value="PapC-like_C"/>
</dbReference>
<keyword evidence="6 10" id="KW-0812">Transmembrane</keyword>
<dbReference type="Gene3D" id="2.60.40.3110">
    <property type="match status" value="1"/>
</dbReference>
<dbReference type="InterPro" id="IPR037224">
    <property type="entry name" value="PapC_N_sf"/>
</dbReference>
<dbReference type="Pfam" id="PF13953">
    <property type="entry name" value="PapC_C"/>
    <property type="match status" value="1"/>
</dbReference>
<evidence type="ECO:0000259" key="13">
    <source>
        <dbReference type="Pfam" id="PF13954"/>
    </source>
</evidence>
<dbReference type="SUPFAM" id="SSF141729">
    <property type="entry name" value="FimD N-terminal domain-like"/>
    <property type="match status" value="1"/>
</dbReference>
<evidence type="ECO:0000256" key="2">
    <source>
        <dbReference type="ARBA" id="ARBA00008064"/>
    </source>
</evidence>